<dbReference type="GO" id="GO:0008168">
    <property type="term" value="F:methyltransferase activity"/>
    <property type="evidence" value="ECO:0007669"/>
    <property type="project" value="UniProtKB-KW"/>
</dbReference>
<accession>A0A846TV47</accession>
<organism evidence="1 2">
    <name type="scientific">Mesobacillus selenatarsenatis</name>
    <dbReference type="NCBI Taxonomy" id="388741"/>
    <lineage>
        <taxon>Bacteria</taxon>
        <taxon>Bacillati</taxon>
        <taxon>Bacillota</taxon>
        <taxon>Bacilli</taxon>
        <taxon>Bacillales</taxon>
        <taxon>Bacillaceae</taxon>
        <taxon>Mesobacillus</taxon>
    </lineage>
</organism>
<proteinExistence type="predicted"/>
<dbReference type="Proteomes" id="UP000587942">
    <property type="component" value="Unassembled WGS sequence"/>
</dbReference>
<gene>
    <name evidence="1" type="ORF">GWK17_12190</name>
</gene>
<reference evidence="1 2" key="1">
    <citation type="submission" date="2020-03" db="EMBL/GenBank/DDBJ databases">
        <authorList>
            <person name="Sun Q."/>
        </authorList>
    </citation>
    <scope>NUCLEOTIDE SEQUENCE [LARGE SCALE GENOMIC DNA]</scope>
    <source>
        <strain evidence="1 2">KACC 21451</strain>
    </source>
</reference>
<keyword evidence="1" id="KW-0489">Methyltransferase</keyword>
<dbReference type="EMBL" id="JAAVUM010000007">
    <property type="protein sequence ID" value="NKE06221.1"/>
    <property type="molecule type" value="Genomic_DNA"/>
</dbReference>
<keyword evidence="1" id="KW-0808">Transferase</keyword>
<dbReference type="Gene3D" id="3.40.50.150">
    <property type="entry name" value="Vaccinia Virus protein VP39"/>
    <property type="match status" value="1"/>
</dbReference>
<name>A0A846TV47_9BACI</name>
<evidence type="ECO:0000313" key="2">
    <source>
        <dbReference type="Proteomes" id="UP000587942"/>
    </source>
</evidence>
<evidence type="ECO:0000313" key="1">
    <source>
        <dbReference type="EMBL" id="NKE06221.1"/>
    </source>
</evidence>
<dbReference type="GO" id="GO:0032259">
    <property type="term" value="P:methylation"/>
    <property type="evidence" value="ECO:0007669"/>
    <property type="project" value="UniProtKB-KW"/>
</dbReference>
<protein>
    <submittedName>
        <fullName evidence="1">SAM-dependent methyltransferase</fullName>
    </submittedName>
</protein>
<sequence length="201" mass="24280">MNEHQWDKLLNVSTTGDQKGFMTSLHYHRYEPTPYSALEKFFNDYKFAHDDHVVDFGCGKGRMNFYLNDLFNCHVAGIEMNVAFHMEALENKQNYLKNHRYRADKIHFYCVLAEEYEISPEENKFYFFNPFTVQILMKVVNNILISFEEDQRDIDVILYYPSEDYIFYLETQTPFELIHEVKLPENNPNERFLVYRLKTYK</sequence>
<dbReference type="SUPFAM" id="SSF53335">
    <property type="entry name" value="S-adenosyl-L-methionine-dependent methyltransferases"/>
    <property type="match status" value="1"/>
</dbReference>
<dbReference type="InterPro" id="IPR029063">
    <property type="entry name" value="SAM-dependent_MTases_sf"/>
</dbReference>
<comment type="caution">
    <text evidence="1">The sequence shown here is derived from an EMBL/GenBank/DDBJ whole genome shotgun (WGS) entry which is preliminary data.</text>
</comment>
<dbReference type="RefSeq" id="WP_167832644.1">
    <property type="nucleotide sequence ID" value="NZ_JAAVUM010000007.1"/>
</dbReference>
<dbReference type="AlphaFoldDB" id="A0A846TV47"/>